<dbReference type="Pfam" id="PF00107">
    <property type="entry name" value="ADH_zinc_N"/>
    <property type="match status" value="1"/>
</dbReference>
<keyword evidence="4" id="KW-0521">NADP</keyword>
<dbReference type="InterPro" id="IPR001227">
    <property type="entry name" value="Ac_transferase_dom_sf"/>
</dbReference>
<dbReference type="Pfam" id="PF00698">
    <property type="entry name" value="Acyl_transf_1"/>
    <property type="match status" value="1"/>
</dbReference>
<dbReference type="PANTHER" id="PTHR43775:SF28">
    <property type="entry name" value="SYNTHASE, PUTATIVE-RELATED"/>
    <property type="match status" value="1"/>
</dbReference>
<keyword evidence="2" id="KW-0597">Phosphoprotein</keyword>
<dbReference type="Gene3D" id="3.30.70.3290">
    <property type="match status" value="1"/>
</dbReference>
<dbReference type="GO" id="GO:0044550">
    <property type="term" value="P:secondary metabolite biosynthetic process"/>
    <property type="evidence" value="ECO:0007669"/>
    <property type="project" value="TreeGrafter"/>
</dbReference>
<dbReference type="InterPro" id="IPR020843">
    <property type="entry name" value="ER"/>
</dbReference>
<dbReference type="Gene3D" id="3.40.47.10">
    <property type="match status" value="1"/>
</dbReference>
<feature type="domain" description="Carrier" evidence="10">
    <location>
        <begin position="2337"/>
        <end position="2414"/>
    </location>
</feature>
<comment type="similarity">
    <text evidence="9">Belongs to the zinc-containing alcohol dehydrogenase family.</text>
</comment>
<dbReference type="InterPro" id="IPR016035">
    <property type="entry name" value="Acyl_Trfase/lysoPLipase"/>
</dbReference>
<dbReference type="InterPro" id="IPR020806">
    <property type="entry name" value="PKS_PP-bd"/>
</dbReference>
<keyword evidence="7" id="KW-0012">Acyltransferase</keyword>
<keyword evidence="9" id="KW-0862">Zinc</keyword>
<dbReference type="InterPro" id="IPR020841">
    <property type="entry name" value="PKS_Beta-ketoAc_synthase_dom"/>
</dbReference>
<evidence type="ECO:0000256" key="9">
    <source>
        <dbReference type="RuleBase" id="RU361277"/>
    </source>
</evidence>
<dbReference type="SMART" id="SM00822">
    <property type="entry name" value="PKS_KR"/>
    <property type="match status" value="1"/>
</dbReference>
<feature type="region of interest" description="C-terminal hotdog fold" evidence="8">
    <location>
        <begin position="1020"/>
        <end position="1164"/>
    </location>
</feature>
<dbReference type="InterPro" id="IPR014031">
    <property type="entry name" value="Ketoacyl_synth_C"/>
</dbReference>
<dbReference type="InterPro" id="IPR013149">
    <property type="entry name" value="ADH-like_C"/>
</dbReference>
<dbReference type="STRING" id="1095630.A0A2J6SXB6"/>
<dbReference type="InterPro" id="IPR013154">
    <property type="entry name" value="ADH-like_N"/>
</dbReference>
<dbReference type="SUPFAM" id="SSF52151">
    <property type="entry name" value="FabD/lysophospholipase-like"/>
    <property type="match status" value="1"/>
</dbReference>
<dbReference type="SUPFAM" id="SSF55048">
    <property type="entry name" value="Probable ACP-binding domain of malonyl-CoA ACP transacylase"/>
    <property type="match status" value="1"/>
</dbReference>
<dbReference type="InterPro" id="IPR050091">
    <property type="entry name" value="PKS_NRPS_Biosynth_Enz"/>
</dbReference>
<dbReference type="InterPro" id="IPR014030">
    <property type="entry name" value="Ketoacyl_synth_N"/>
</dbReference>
<dbReference type="GO" id="GO:0031177">
    <property type="term" value="F:phosphopantetheine binding"/>
    <property type="evidence" value="ECO:0007669"/>
    <property type="project" value="InterPro"/>
</dbReference>
<dbReference type="Gene3D" id="3.10.129.110">
    <property type="entry name" value="Polyketide synthase dehydratase"/>
    <property type="match status" value="1"/>
</dbReference>
<dbReference type="SUPFAM" id="SSF50129">
    <property type="entry name" value="GroES-like"/>
    <property type="match status" value="1"/>
</dbReference>
<organism evidence="13 14">
    <name type="scientific">Hyaloscypha bicolor E</name>
    <dbReference type="NCBI Taxonomy" id="1095630"/>
    <lineage>
        <taxon>Eukaryota</taxon>
        <taxon>Fungi</taxon>
        <taxon>Dikarya</taxon>
        <taxon>Ascomycota</taxon>
        <taxon>Pezizomycotina</taxon>
        <taxon>Leotiomycetes</taxon>
        <taxon>Helotiales</taxon>
        <taxon>Hyaloscyphaceae</taxon>
        <taxon>Hyaloscypha</taxon>
        <taxon>Hyaloscypha bicolor</taxon>
    </lineage>
</organism>
<dbReference type="SMART" id="SM00825">
    <property type="entry name" value="PKS_KS"/>
    <property type="match status" value="1"/>
</dbReference>
<dbReference type="InterPro" id="IPR016039">
    <property type="entry name" value="Thiolase-like"/>
</dbReference>
<protein>
    <submittedName>
        <fullName evidence="13">Uncharacterized protein</fullName>
    </submittedName>
</protein>
<dbReference type="Pfam" id="PF00109">
    <property type="entry name" value="ketoacyl-synt"/>
    <property type="match status" value="1"/>
</dbReference>
<keyword evidence="9" id="KW-0479">Metal-binding</keyword>
<dbReference type="Pfam" id="PF08242">
    <property type="entry name" value="Methyltransf_12"/>
    <property type="match status" value="1"/>
</dbReference>
<dbReference type="CDD" id="cd02440">
    <property type="entry name" value="AdoMet_MTases"/>
    <property type="match status" value="1"/>
</dbReference>
<dbReference type="GO" id="GO:0008270">
    <property type="term" value="F:zinc ion binding"/>
    <property type="evidence" value="ECO:0007669"/>
    <property type="project" value="InterPro"/>
</dbReference>
<dbReference type="InterPro" id="IPR002328">
    <property type="entry name" value="ADH_Zn_CS"/>
</dbReference>
<dbReference type="Gene3D" id="3.40.50.150">
    <property type="entry name" value="Vaccinia Virus protein VP39"/>
    <property type="match status" value="1"/>
</dbReference>
<dbReference type="GO" id="GO:0006633">
    <property type="term" value="P:fatty acid biosynthetic process"/>
    <property type="evidence" value="ECO:0007669"/>
    <property type="project" value="TreeGrafter"/>
</dbReference>
<evidence type="ECO:0000256" key="1">
    <source>
        <dbReference type="ARBA" id="ARBA00022450"/>
    </source>
</evidence>
<dbReference type="Gene3D" id="3.40.50.720">
    <property type="entry name" value="NAD(P)-binding Rossmann-like Domain"/>
    <property type="match status" value="2"/>
</dbReference>
<dbReference type="SMART" id="SM00829">
    <property type="entry name" value="PKS_ER"/>
    <property type="match status" value="1"/>
</dbReference>
<dbReference type="InParanoid" id="A0A2J6SXB6"/>
<keyword evidence="6" id="KW-0511">Multifunctional enzyme</keyword>
<dbReference type="InterPro" id="IPR013217">
    <property type="entry name" value="Methyltransf_12"/>
</dbReference>
<dbReference type="CDD" id="cd05195">
    <property type="entry name" value="enoyl_red"/>
    <property type="match status" value="1"/>
</dbReference>
<feature type="domain" description="PKS/mFAS DH" evidence="12">
    <location>
        <begin position="881"/>
        <end position="1164"/>
    </location>
</feature>
<dbReference type="SUPFAM" id="SSF53901">
    <property type="entry name" value="Thiolase-like"/>
    <property type="match status" value="1"/>
</dbReference>
<dbReference type="PROSITE" id="PS00059">
    <property type="entry name" value="ADH_ZINC"/>
    <property type="match status" value="1"/>
</dbReference>
<dbReference type="GO" id="GO:0004312">
    <property type="term" value="F:fatty acid synthase activity"/>
    <property type="evidence" value="ECO:0007669"/>
    <property type="project" value="TreeGrafter"/>
</dbReference>
<evidence type="ECO:0000256" key="4">
    <source>
        <dbReference type="ARBA" id="ARBA00022857"/>
    </source>
</evidence>
<dbReference type="Pfam" id="PF00550">
    <property type="entry name" value="PP-binding"/>
    <property type="match status" value="1"/>
</dbReference>
<dbReference type="GO" id="GO:0016491">
    <property type="term" value="F:oxidoreductase activity"/>
    <property type="evidence" value="ECO:0007669"/>
    <property type="project" value="UniProtKB-KW"/>
</dbReference>
<dbReference type="SMART" id="SM00823">
    <property type="entry name" value="PKS_PP"/>
    <property type="match status" value="1"/>
</dbReference>
<dbReference type="SMART" id="SM00827">
    <property type="entry name" value="PKS_AT"/>
    <property type="match status" value="1"/>
</dbReference>
<dbReference type="Pfam" id="PF08240">
    <property type="entry name" value="ADH_N"/>
    <property type="match status" value="1"/>
</dbReference>
<evidence type="ECO:0000313" key="14">
    <source>
        <dbReference type="Proteomes" id="UP000235371"/>
    </source>
</evidence>
<dbReference type="InterPro" id="IPR032821">
    <property type="entry name" value="PKS_assoc"/>
</dbReference>
<evidence type="ECO:0000256" key="8">
    <source>
        <dbReference type="PROSITE-ProRule" id="PRU01363"/>
    </source>
</evidence>
<keyword evidence="14" id="KW-1185">Reference proteome</keyword>
<dbReference type="Pfam" id="PF14765">
    <property type="entry name" value="PS-DH"/>
    <property type="match status" value="1"/>
</dbReference>
<dbReference type="Pfam" id="PF16197">
    <property type="entry name" value="KAsynt_C_assoc"/>
    <property type="match status" value="1"/>
</dbReference>
<dbReference type="OrthoDB" id="329835at2759"/>
<dbReference type="InterPro" id="IPR057326">
    <property type="entry name" value="KR_dom"/>
</dbReference>
<dbReference type="Gene3D" id="1.10.1200.10">
    <property type="entry name" value="ACP-like"/>
    <property type="match status" value="1"/>
</dbReference>
<dbReference type="InterPro" id="IPR016036">
    <property type="entry name" value="Malonyl_transacylase_ACP-bd"/>
</dbReference>
<dbReference type="SUPFAM" id="SSF53335">
    <property type="entry name" value="S-adenosyl-L-methionine-dependent methyltransferases"/>
    <property type="match status" value="1"/>
</dbReference>
<dbReference type="PROSITE" id="PS52019">
    <property type="entry name" value="PKS_MFAS_DH"/>
    <property type="match status" value="1"/>
</dbReference>
<comment type="cofactor">
    <cofactor evidence="9">
        <name>Zn(2+)</name>
        <dbReference type="ChEBI" id="CHEBI:29105"/>
    </cofactor>
</comment>
<dbReference type="Pfam" id="PF08659">
    <property type="entry name" value="KR"/>
    <property type="match status" value="1"/>
</dbReference>
<dbReference type="InterPro" id="IPR011032">
    <property type="entry name" value="GroES-like_sf"/>
</dbReference>
<dbReference type="Pfam" id="PF21089">
    <property type="entry name" value="PKS_DH_N"/>
    <property type="match status" value="1"/>
</dbReference>
<evidence type="ECO:0000256" key="2">
    <source>
        <dbReference type="ARBA" id="ARBA00022553"/>
    </source>
</evidence>
<dbReference type="InterPro" id="IPR049900">
    <property type="entry name" value="PKS_mFAS_DH"/>
</dbReference>
<accession>A0A2J6SXB6</accession>
<dbReference type="InterPro" id="IPR014043">
    <property type="entry name" value="Acyl_transferase_dom"/>
</dbReference>
<evidence type="ECO:0000256" key="3">
    <source>
        <dbReference type="ARBA" id="ARBA00022679"/>
    </source>
</evidence>
<dbReference type="SMART" id="SM00826">
    <property type="entry name" value="PKS_DH"/>
    <property type="match status" value="1"/>
</dbReference>
<dbReference type="InterPro" id="IPR009081">
    <property type="entry name" value="PP-bd_ACP"/>
</dbReference>
<dbReference type="PANTHER" id="PTHR43775">
    <property type="entry name" value="FATTY ACID SYNTHASE"/>
    <property type="match status" value="1"/>
</dbReference>
<dbReference type="RefSeq" id="XP_024732323.1">
    <property type="nucleotide sequence ID" value="XM_024875485.1"/>
</dbReference>
<evidence type="ECO:0000313" key="13">
    <source>
        <dbReference type="EMBL" id="PMD55419.1"/>
    </source>
</evidence>
<dbReference type="PROSITE" id="PS50075">
    <property type="entry name" value="CARRIER"/>
    <property type="match status" value="1"/>
</dbReference>
<feature type="region of interest" description="N-terminal hotdog fold" evidence="8">
    <location>
        <begin position="881"/>
        <end position="1010"/>
    </location>
</feature>
<dbReference type="Gene3D" id="3.90.180.10">
    <property type="entry name" value="Medium-chain alcohol dehydrogenases, catalytic domain"/>
    <property type="match status" value="1"/>
</dbReference>
<evidence type="ECO:0000256" key="6">
    <source>
        <dbReference type="ARBA" id="ARBA00023268"/>
    </source>
</evidence>
<proteinExistence type="inferred from homology"/>
<dbReference type="PROSITE" id="PS52004">
    <property type="entry name" value="KS3_2"/>
    <property type="match status" value="1"/>
</dbReference>
<dbReference type="SUPFAM" id="SSF47336">
    <property type="entry name" value="ACP-like"/>
    <property type="match status" value="1"/>
</dbReference>
<keyword evidence="1" id="KW-0596">Phosphopantetheine</keyword>
<dbReference type="InterPro" id="IPR049551">
    <property type="entry name" value="PKS_DH_C"/>
</dbReference>
<dbReference type="SUPFAM" id="SSF51735">
    <property type="entry name" value="NAD(P)-binding Rossmann-fold domains"/>
    <property type="match status" value="2"/>
</dbReference>
<dbReference type="InterPro" id="IPR042104">
    <property type="entry name" value="PKS_dehydratase_sf"/>
</dbReference>
<dbReference type="Pfam" id="PF02801">
    <property type="entry name" value="Ketoacyl-synt_C"/>
    <property type="match status" value="1"/>
</dbReference>
<dbReference type="CDD" id="cd00833">
    <property type="entry name" value="PKS"/>
    <property type="match status" value="1"/>
</dbReference>
<reference evidence="13 14" key="1">
    <citation type="submission" date="2016-04" db="EMBL/GenBank/DDBJ databases">
        <title>A degradative enzymes factory behind the ericoid mycorrhizal symbiosis.</title>
        <authorList>
            <consortium name="DOE Joint Genome Institute"/>
            <person name="Martino E."/>
            <person name="Morin E."/>
            <person name="Grelet G."/>
            <person name="Kuo A."/>
            <person name="Kohler A."/>
            <person name="Daghino S."/>
            <person name="Barry K."/>
            <person name="Choi C."/>
            <person name="Cichocki N."/>
            <person name="Clum A."/>
            <person name="Copeland A."/>
            <person name="Hainaut M."/>
            <person name="Haridas S."/>
            <person name="Labutti K."/>
            <person name="Lindquist E."/>
            <person name="Lipzen A."/>
            <person name="Khouja H.-R."/>
            <person name="Murat C."/>
            <person name="Ohm R."/>
            <person name="Olson A."/>
            <person name="Spatafora J."/>
            <person name="Veneault-Fourrey C."/>
            <person name="Henrissat B."/>
            <person name="Grigoriev I."/>
            <person name="Martin F."/>
            <person name="Perotto S."/>
        </authorList>
    </citation>
    <scope>NUCLEOTIDE SEQUENCE [LARGE SCALE GENOMIC DNA]</scope>
    <source>
        <strain evidence="13 14">E</strain>
    </source>
</reference>
<dbReference type="InterPro" id="IPR020807">
    <property type="entry name" value="PKS_DH"/>
</dbReference>
<keyword evidence="5" id="KW-0560">Oxidoreductase</keyword>
<dbReference type="InterPro" id="IPR036736">
    <property type="entry name" value="ACP-like_sf"/>
</dbReference>
<evidence type="ECO:0000256" key="7">
    <source>
        <dbReference type="ARBA" id="ARBA00023315"/>
    </source>
</evidence>
<sequence length="2419" mass="264815">MACRLPGGIHCPQQLWDFLLAKRDARAGVPDSRYKSSSHYSANGKPGTINSEYGYFLDENVKLESLDTSFFSISKTELERTDPQQRQLLEVARECIDDACELNWRGSNTGVYAGNFGEDWCEMFAKDSQQYGGYRLTGTSDMALSNRVSYEMDLRGPSLTIRTGCSASLVCLNEACAAISKGDCNAAIVGGTNLILAPGLTATASEQGILSPNASCKTFSADADGYARAEGIVAVYIKTLKAALRDGNPVRAIIRGIATNCDGKTPGMTNPSSDSQEALMRRTYSHAGITDLAQTAFIECHGTGTPAGDPIEAAAVARVFGESGIYIGSIKPNLGHSEGASGLASLIKCVLALENRTIPPNIKFSKPNPKIPFESGRLVVPVEPVTWPKACVERASINSFGFGGSNAHVIIDSASSVMFPKPPQEKCLDKRITKPHLLLYSANSLESLTQIMETYNSYVHSNPEKTVDLAYTLANGREHMPHRTFMIVSSDGAATTSPPTKIGSTTVNLVMAFTGQGAQWPQMGRDLLQWNATFRDSIRSMDQFLGNLEDSAPQWSLEAELCKSPKSSRLCEAEIAQPTLTAIQIALVETLASFGIRPTAVVGHSGGEVAAAYAAGALTANEAIMVSLNRGFAIKSQTKKGAMAAIGMGWKDTLSYLLPNVNIACENSPSSVTISGDADQVKFVVENIRATQQNVLTKVLNVDKAYHSPHMAEVGESYLHLLEGLVLPRRLQKPFFSSVTGKLFNEGETLHLKYWQQNLESPVLFNSAVTCLLRHPLGQNAIFLEVGPHSALGGPLRQILAQNSSAAPYASLMLRQQNCVESFLSAIGRLWTMNVSMNLLALAPAGRCLPNLPPYPWHHPNSFWHEPRAVREWRHRQYAYHDLLGVKLTESTEFEPVWRNILHLDNAPWLRDHVINDDIIFPFTGYVGLIGEAIRQTVGAEDGFRLRRVHVKTALVLHEGEPTELITTFRRQRLTTSLEGDWWEFAVTSHNGHSWTRHCNGEVAMLSKIQELPGIRPTLPRKLASQKWYSAMSKLGLHFGPHFQSLNDIRTATTCEAMATARVLNNRQGDEDNYHVHPTVIDSALQLLCCAETYSLSRKYRMMLPTVVESMNIHRCSRDVNVSVSAASTAGGGIIGKAMCVVDDTVVVHMSGVCLSPLEDVNNPDTRDSHAAARHTWAPHIDFMDLQGLIKPTLDRSTFTPALNELTQLCLLRSQRSLAGLESSLPHMKMFSAWIDRQCVKSELDDASIDLRIDQIVGELSQTPAACAALAMRRICTSVAQIFTGEANAMEILREDDLLSKMYFLSEACDRSLFLKHLTHSKPNLRILEIGAGTGATSKTILAHLALPNGKPLYSRYAFTDISPAFLATAKETLMGIPNVDFLTLDISRDPAEQGFDHQKFDLIIATNVLHATPTLRETLANVRTLLADDGRLLLHELCSISKWVDYVWGPFPGWWDGVLDGRVDEPYVTPERWNSELISVGFRPLDAVIFDAEKPFQMNAIMIASPERAYTPAKRLTLLCRDQDSDPRLLMEQLDSKGFAVSRFNLGDRLPVQQDVIAALDEAEPFFAKVDETTLEQFKDVVGSLGDSKIMWLTRPCHMHCRDPRYAQAIGVARTIRSEMLLDFATCETTDIGSDSGLIADVFSRFQSQRTEDILGPDYEFAICNGTVHVGRFYPFSLSNALLTSDASNELMLTLTRTGRLGTLQWSPKPASRLCGDDVEVVTHAVGLNFVDVLTRMGVVKLSKPSLGHEASGVVRAVGPAVKELCVGDRVMLAGRSTFATSIVVSEVLCSKIPEEMTFVEAATMPVVYGTAMQAVMTVGRLEKRQSILIHSGCGGVGLAAIQLAQMLEAEIFVTVSTEEKVTFLMDKMNVPRNRIFSSRNTSFVDGIMRETKGRGVDLALNSLSGELLHETWRCIAEFGTMVEIGKRDILGAGKLDMDVFIANRSYCCVDLDQIVAQKPWVINRLLASIIELFSQRKIKPISPVHLFGPNAIQDAFTFMQPGTHIGKVIVEFPQPFQGTLQGTEAAHSTTHVDFDNSASYLLIGGLGGLGRAIAIWLAERGACHLVFLSPSAGTRPIHGELVHELESMGCTVQMVRGSVSDPADVKKTVAAAIATAPVKGVFQMSMVLRDQAFSRMTLGEWNGATWPKIQGTWNLHDELASIGASVDFFVLFSSLSGIIGQPGQANYSSANTFLDAFVDYRTRLGLPVSAINLGSVHEIGFVAENEETLRKITAMGLHRISEQSLLDALALAITVGKQEGNQSYPNFVNHRSFVLGLGSTVPINADNNATIWKDLRMAAYHNDAGTNVEVTASSDKLKSFMMAAKTDPSIISSPETSSFLATEIGKKLFGFLLKPEEELNTQLSLSDLGMDSLVAIEVRAWWRQTFEFDITVLEMLQMGTLDALGKHAADKLLKVLA</sequence>
<feature type="active site" description="Proton acceptor; for dehydratase activity" evidence="8">
    <location>
        <position position="913"/>
    </location>
</feature>
<evidence type="ECO:0000259" key="10">
    <source>
        <dbReference type="PROSITE" id="PS50075"/>
    </source>
</evidence>
<gene>
    <name evidence="13" type="ORF">K444DRAFT_537719</name>
</gene>
<keyword evidence="3" id="KW-0808">Transferase</keyword>
<evidence type="ECO:0000259" key="11">
    <source>
        <dbReference type="PROSITE" id="PS52004"/>
    </source>
</evidence>
<dbReference type="GeneID" id="36583565"/>
<dbReference type="InterPro" id="IPR036291">
    <property type="entry name" value="NAD(P)-bd_dom_sf"/>
</dbReference>
<dbReference type="Gene3D" id="3.40.366.10">
    <property type="entry name" value="Malonyl-Coenzyme A Acyl Carrier Protein, domain 2"/>
    <property type="match status" value="1"/>
</dbReference>
<dbReference type="InterPro" id="IPR013968">
    <property type="entry name" value="PKS_KR"/>
</dbReference>
<evidence type="ECO:0000256" key="5">
    <source>
        <dbReference type="ARBA" id="ARBA00023002"/>
    </source>
</evidence>
<feature type="domain" description="Ketosynthase family 3 (KS3)" evidence="11">
    <location>
        <begin position="1"/>
        <end position="413"/>
    </location>
</feature>
<name>A0A2J6SXB6_9HELO</name>
<dbReference type="Proteomes" id="UP000235371">
    <property type="component" value="Unassembled WGS sequence"/>
</dbReference>
<dbReference type="InterPro" id="IPR029063">
    <property type="entry name" value="SAM-dependent_MTases_sf"/>
</dbReference>
<dbReference type="CDD" id="cd05274">
    <property type="entry name" value="KR_FAS_SDR_x"/>
    <property type="match status" value="1"/>
</dbReference>
<dbReference type="InterPro" id="IPR049552">
    <property type="entry name" value="PKS_DH_N"/>
</dbReference>
<feature type="active site" description="Proton donor; for dehydratase activity" evidence="8">
    <location>
        <position position="1082"/>
    </location>
</feature>
<dbReference type="EMBL" id="KZ613855">
    <property type="protein sequence ID" value="PMD55419.1"/>
    <property type="molecule type" value="Genomic_DNA"/>
</dbReference>
<evidence type="ECO:0000259" key="12">
    <source>
        <dbReference type="PROSITE" id="PS52019"/>
    </source>
</evidence>